<protein>
    <submittedName>
        <fullName evidence="1">Uncharacterized protein</fullName>
    </submittedName>
</protein>
<evidence type="ECO:0000313" key="1">
    <source>
        <dbReference type="EMBL" id="XBS68126.1"/>
    </source>
</evidence>
<sequence length="90" mass="10162">MNNAEIRQLRILGGLLSSQKERVADLVNHDKLRMSPQAINFSKALMAGTGHLRSISNEHINRVYERSFQNQDDSGEYALIAHVLKSEISK</sequence>
<dbReference type="AlphaFoldDB" id="A0AAU7Q557"/>
<proteinExistence type="predicted"/>
<reference evidence="1" key="1">
    <citation type="submission" date="2024-06" db="EMBL/GenBank/DDBJ databases">
        <authorList>
            <person name="Coelho C."/>
            <person name="Bento M."/>
            <person name="Garcia E."/>
            <person name="Camelo A."/>
            <person name="Brandao I."/>
            <person name="Espirito Santo C."/>
            <person name="Trovao J."/>
            <person name="Verissimo A."/>
            <person name="Costa J."/>
            <person name="Tiago I."/>
        </authorList>
    </citation>
    <scope>NUCLEOTIDE SEQUENCE</scope>
    <source>
        <strain evidence="1">KWT182</strain>
    </source>
</reference>
<dbReference type="EMBL" id="CP157947">
    <property type="protein sequence ID" value="XBS68126.1"/>
    <property type="molecule type" value="Genomic_DNA"/>
</dbReference>
<accession>A0AAU7Q557</accession>
<name>A0AAU7Q557_9GAMM</name>
<gene>
    <name evidence="1" type="ORF">ABK905_14820</name>
</gene>
<organism evidence="1">
    <name type="scientific">Acerihabitans sp. KWT182</name>
    <dbReference type="NCBI Taxonomy" id="3157919"/>
    <lineage>
        <taxon>Bacteria</taxon>
        <taxon>Pseudomonadati</taxon>
        <taxon>Pseudomonadota</taxon>
        <taxon>Gammaproteobacteria</taxon>
        <taxon>Enterobacterales</taxon>
        <taxon>Pectobacteriaceae</taxon>
        <taxon>Acerihabitans</taxon>
    </lineage>
</organism>